<evidence type="ECO:0000256" key="2">
    <source>
        <dbReference type="SAM" id="SignalP"/>
    </source>
</evidence>
<dbReference type="AlphaFoldDB" id="A0A7R8WCU2"/>
<reference evidence="3" key="1">
    <citation type="submission" date="2020-11" db="EMBL/GenBank/DDBJ databases">
        <authorList>
            <person name="Tran Van P."/>
        </authorList>
    </citation>
    <scope>NUCLEOTIDE SEQUENCE</scope>
</reference>
<evidence type="ECO:0000313" key="3">
    <source>
        <dbReference type="EMBL" id="CAD7229258.1"/>
    </source>
</evidence>
<accession>A0A7R8WCU2</accession>
<name>A0A7R8WCU2_9CRUS</name>
<keyword evidence="2" id="KW-0732">Signal</keyword>
<feature type="region of interest" description="Disordered" evidence="1">
    <location>
        <begin position="31"/>
        <end position="112"/>
    </location>
</feature>
<feature type="compositionally biased region" description="Low complexity" evidence="1">
    <location>
        <begin position="37"/>
        <end position="46"/>
    </location>
</feature>
<feature type="signal peptide" evidence="2">
    <location>
        <begin position="1"/>
        <end position="18"/>
    </location>
</feature>
<protein>
    <submittedName>
        <fullName evidence="3">Uncharacterized protein</fullName>
    </submittedName>
</protein>
<feature type="compositionally biased region" description="Low complexity" evidence="1">
    <location>
        <begin position="95"/>
        <end position="104"/>
    </location>
</feature>
<evidence type="ECO:0000256" key="1">
    <source>
        <dbReference type="SAM" id="MobiDB-lite"/>
    </source>
</evidence>
<feature type="chain" id="PRO_5043669264" evidence="2">
    <location>
        <begin position="19"/>
        <end position="214"/>
    </location>
</feature>
<organism evidence="3">
    <name type="scientific">Cyprideis torosa</name>
    <dbReference type="NCBI Taxonomy" id="163714"/>
    <lineage>
        <taxon>Eukaryota</taxon>
        <taxon>Metazoa</taxon>
        <taxon>Ecdysozoa</taxon>
        <taxon>Arthropoda</taxon>
        <taxon>Crustacea</taxon>
        <taxon>Oligostraca</taxon>
        <taxon>Ostracoda</taxon>
        <taxon>Podocopa</taxon>
        <taxon>Podocopida</taxon>
        <taxon>Cytherocopina</taxon>
        <taxon>Cytheroidea</taxon>
        <taxon>Cytherideidae</taxon>
        <taxon>Cyprideis</taxon>
    </lineage>
</organism>
<sequence>MRLLIPLLCLAGGLLVQAVPVPDGGYLTEISYPPPSSYRRPAPTYRQPSRSYGAPPQKSYGPPPTTTYRRPRPTYSRPARPSYSSPQVRTNLHFGPPSSSSGSGEVLIRRHRPSYRRRHRPRPRVVYVTRPEDANDLADMGEPGSFMEADEHFIVSEVVEEGWEDVPHMVVDPTASVTSSEDPSAIPGVRRKVGVRRVTPEVKVENMAWVFLQV</sequence>
<feature type="compositionally biased region" description="Low complexity" evidence="1">
    <location>
        <begin position="73"/>
        <end position="86"/>
    </location>
</feature>
<dbReference type="EMBL" id="OB661961">
    <property type="protein sequence ID" value="CAD7229258.1"/>
    <property type="molecule type" value="Genomic_DNA"/>
</dbReference>
<proteinExistence type="predicted"/>
<gene>
    <name evidence="3" type="ORF">CTOB1V02_LOCUS7131</name>
</gene>